<evidence type="ECO:0000313" key="1">
    <source>
        <dbReference type="Proteomes" id="UP000036681"/>
    </source>
</evidence>
<organism evidence="1 2">
    <name type="scientific">Ascaris lumbricoides</name>
    <name type="common">Giant roundworm</name>
    <dbReference type="NCBI Taxonomy" id="6252"/>
    <lineage>
        <taxon>Eukaryota</taxon>
        <taxon>Metazoa</taxon>
        <taxon>Ecdysozoa</taxon>
        <taxon>Nematoda</taxon>
        <taxon>Chromadorea</taxon>
        <taxon>Rhabditida</taxon>
        <taxon>Spirurina</taxon>
        <taxon>Ascaridomorpha</taxon>
        <taxon>Ascaridoidea</taxon>
        <taxon>Ascarididae</taxon>
        <taxon>Ascaris</taxon>
    </lineage>
</organism>
<dbReference type="WBParaSite" id="ALUE_0001804401-mRNA-1">
    <property type="protein sequence ID" value="ALUE_0001804401-mRNA-1"/>
    <property type="gene ID" value="ALUE_0001804401"/>
</dbReference>
<protein>
    <submittedName>
        <fullName evidence="2">Uncharacterized protein</fullName>
    </submittedName>
</protein>
<proteinExistence type="predicted"/>
<evidence type="ECO:0000313" key="2">
    <source>
        <dbReference type="WBParaSite" id="ALUE_0001804401-mRNA-1"/>
    </source>
</evidence>
<accession>A0A0M3IHV1</accession>
<dbReference type="Proteomes" id="UP000036681">
    <property type="component" value="Unplaced"/>
</dbReference>
<sequence>MMDILILMLPINCRNDVIKSHRNHGNGLSRNFSNDKMNICK</sequence>
<dbReference type="AlphaFoldDB" id="A0A0M3IHV1"/>
<name>A0A0M3IHV1_ASCLU</name>
<reference evidence="2" key="1">
    <citation type="submission" date="2017-02" db="UniProtKB">
        <authorList>
            <consortium name="WormBaseParasite"/>
        </authorList>
    </citation>
    <scope>IDENTIFICATION</scope>
</reference>
<keyword evidence="1" id="KW-1185">Reference proteome</keyword>